<keyword evidence="2" id="KW-1185">Reference proteome</keyword>
<evidence type="ECO:0000313" key="2">
    <source>
        <dbReference type="Proteomes" id="UP001164250"/>
    </source>
</evidence>
<accession>A0ACC1B4Q3</accession>
<evidence type="ECO:0000313" key="1">
    <source>
        <dbReference type="EMBL" id="KAJ0093891.1"/>
    </source>
</evidence>
<organism evidence="1 2">
    <name type="scientific">Pistacia atlantica</name>
    <dbReference type="NCBI Taxonomy" id="434234"/>
    <lineage>
        <taxon>Eukaryota</taxon>
        <taxon>Viridiplantae</taxon>
        <taxon>Streptophyta</taxon>
        <taxon>Embryophyta</taxon>
        <taxon>Tracheophyta</taxon>
        <taxon>Spermatophyta</taxon>
        <taxon>Magnoliopsida</taxon>
        <taxon>eudicotyledons</taxon>
        <taxon>Gunneridae</taxon>
        <taxon>Pentapetalae</taxon>
        <taxon>rosids</taxon>
        <taxon>malvids</taxon>
        <taxon>Sapindales</taxon>
        <taxon>Anacardiaceae</taxon>
        <taxon>Pistacia</taxon>
    </lineage>
</organism>
<sequence length="51" mass="6358">MCIFSKRQCYLSYQIQIILLYLQRTLLHVSSETWWILNVFLKNIRILFFLF</sequence>
<gene>
    <name evidence="1" type="ORF">Patl1_26225</name>
</gene>
<proteinExistence type="predicted"/>
<dbReference type="EMBL" id="CM047903">
    <property type="protein sequence ID" value="KAJ0093891.1"/>
    <property type="molecule type" value="Genomic_DNA"/>
</dbReference>
<dbReference type="Proteomes" id="UP001164250">
    <property type="component" value="Chromosome 7"/>
</dbReference>
<comment type="caution">
    <text evidence="1">The sequence shown here is derived from an EMBL/GenBank/DDBJ whole genome shotgun (WGS) entry which is preliminary data.</text>
</comment>
<protein>
    <submittedName>
        <fullName evidence="1">Uncharacterized protein</fullName>
    </submittedName>
</protein>
<reference evidence="2" key="1">
    <citation type="journal article" date="2023" name="G3 (Bethesda)">
        <title>Genome assembly and association tests identify interacting loci associated with vigor, precocity, and sex in interspecific pistachio rootstocks.</title>
        <authorList>
            <person name="Palmer W."/>
            <person name="Jacygrad E."/>
            <person name="Sagayaradj S."/>
            <person name="Cavanaugh K."/>
            <person name="Han R."/>
            <person name="Bertier L."/>
            <person name="Beede B."/>
            <person name="Kafkas S."/>
            <person name="Golino D."/>
            <person name="Preece J."/>
            <person name="Michelmore R."/>
        </authorList>
    </citation>
    <scope>NUCLEOTIDE SEQUENCE [LARGE SCALE GENOMIC DNA]</scope>
</reference>
<name>A0ACC1B4Q3_9ROSI</name>